<comment type="caution">
    <text evidence="1">The sequence shown here is derived from an EMBL/GenBank/DDBJ whole genome shotgun (WGS) entry which is preliminary data.</text>
</comment>
<dbReference type="EMBL" id="LR812490">
    <property type="protein sequence ID" value="CAC5339905.1"/>
    <property type="molecule type" value="Genomic_DNA"/>
</dbReference>
<dbReference type="Proteomes" id="UP000196521">
    <property type="component" value="Chromosome"/>
</dbReference>
<dbReference type="EMBL" id="CZCZ02000004">
    <property type="protein sequence ID" value="CAC5339905.1"/>
    <property type="molecule type" value="Genomic_DNA"/>
</dbReference>
<accession>A0A6J7ZEY1</accession>
<dbReference type="AlphaFoldDB" id="A0A6J7ZEY1"/>
<gene>
    <name evidence="1" type="ORF">PLAN_10049</name>
</gene>
<proteinExistence type="predicted"/>
<protein>
    <submittedName>
        <fullName evidence="1">Uncharacterized protein</fullName>
    </submittedName>
</protein>
<reference evidence="1" key="1">
    <citation type="submission" date="2020-05" db="EMBL/GenBank/DDBJ databases">
        <authorList>
            <consortium name="Genoscope - CEA"/>
            <person name="William W."/>
        </authorList>
    </citation>
    <scope>NUCLEOTIDE SEQUENCE [LARGE SCALE GENOMIC DNA]</scope>
    <source>
        <strain evidence="1">PCC 7821</strain>
    </source>
</reference>
<evidence type="ECO:0000313" key="2">
    <source>
        <dbReference type="Proteomes" id="UP000196521"/>
    </source>
</evidence>
<sequence>MGRAGEVIDTLCANFWPKFYPLLSDCFEISHFYRFEILFLW</sequence>
<evidence type="ECO:0000313" key="1">
    <source>
        <dbReference type="EMBL" id="CAC5339905.1"/>
    </source>
</evidence>
<keyword evidence="2" id="KW-1185">Reference proteome</keyword>
<organism evidence="1 2">
    <name type="scientific">Planktothrix rubescens CCAP 1459/22</name>
    <dbReference type="NCBI Taxonomy" id="329571"/>
    <lineage>
        <taxon>Bacteria</taxon>
        <taxon>Bacillati</taxon>
        <taxon>Cyanobacteriota</taxon>
        <taxon>Cyanophyceae</taxon>
        <taxon>Oscillatoriophycideae</taxon>
        <taxon>Oscillatoriales</taxon>
        <taxon>Microcoleaceae</taxon>
        <taxon>Planktothrix</taxon>
    </lineage>
</organism>
<name>A0A6J7ZEY1_PLARU</name>